<dbReference type="EMBL" id="SLWR01000007">
    <property type="protein sequence ID" value="TCO46140.1"/>
    <property type="molecule type" value="Genomic_DNA"/>
</dbReference>
<evidence type="ECO:0000313" key="3">
    <source>
        <dbReference type="Proteomes" id="UP000295573"/>
    </source>
</evidence>
<comment type="caution">
    <text evidence="2">The sequence shown here is derived from an EMBL/GenBank/DDBJ whole genome shotgun (WGS) entry which is preliminary data.</text>
</comment>
<protein>
    <submittedName>
        <fullName evidence="2">Helix-turn-helix protein</fullName>
    </submittedName>
</protein>
<evidence type="ECO:0000313" key="2">
    <source>
        <dbReference type="EMBL" id="TCO46140.1"/>
    </source>
</evidence>
<dbReference type="InterPro" id="IPR010982">
    <property type="entry name" value="Lambda_DNA-bd_dom_sf"/>
</dbReference>
<dbReference type="PROSITE" id="PS50943">
    <property type="entry name" value="HTH_CROC1"/>
    <property type="match status" value="1"/>
</dbReference>
<dbReference type="Pfam" id="PF01381">
    <property type="entry name" value="HTH_3"/>
    <property type="match status" value="1"/>
</dbReference>
<dbReference type="SMART" id="SM00530">
    <property type="entry name" value="HTH_XRE"/>
    <property type="match status" value="1"/>
</dbReference>
<dbReference type="GO" id="GO:0003677">
    <property type="term" value="F:DNA binding"/>
    <property type="evidence" value="ECO:0007669"/>
    <property type="project" value="InterPro"/>
</dbReference>
<dbReference type="SUPFAM" id="SSF47413">
    <property type="entry name" value="lambda repressor-like DNA-binding domains"/>
    <property type="match status" value="1"/>
</dbReference>
<dbReference type="Gene3D" id="1.10.260.40">
    <property type="entry name" value="lambda repressor-like DNA-binding domains"/>
    <property type="match status" value="1"/>
</dbReference>
<organism evidence="2 3">
    <name type="scientific">Kribbella antiqua</name>
    <dbReference type="NCBI Taxonomy" id="2512217"/>
    <lineage>
        <taxon>Bacteria</taxon>
        <taxon>Bacillati</taxon>
        <taxon>Actinomycetota</taxon>
        <taxon>Actinomycetes</taxon>
        <taxon>Propionibacteriales</taxon>
        <taxon>Kribbellaceae</taxon>
        <taxon>Kribbella</taxon>
    </lineage>
</organism>
<dbReference type="AlphaFoldDB" id="A0A4V2S3X7"/>
<gene>
    <name evidence="2" type="ORF">EV646_107162</name>
</gene>
<feature type="domain" description="HTH cro/C1-type" evidence="1">
    <location>
        <begin position="45"/>
        <end position="75"/>
    </location>
</feature>
<dbReference type="CDD" id="cd00093">
    <property type="entry name" value="HTH_XRE"/>
    <property type="match status" value="1"/>
</dbReference>
<proteinExistence type="predicted"/>
<dbReference type="Proteomes" id="UP000295573">
    <property type="component" value="Unassembled WGS sequence"/>
</dbReference>
<dbReference type="InterPro" id="IPR001387">
    <property type="entry name" value="Cro/C1-type_HTH"/>
</dbReference>
<name>A0A4V2S3X7_9ACTN</name>
<keyword evidence="3" id="KW-1185">Reference proteome</keyword>
<evidence type="ECO:0000259" key="1">
    <source>
        <dbReference type="PROSITE" id="PS50943"/>
    </source>
</evidence>
<sequence>MNNKGTFVRGNERLDQLLARPDIAAGVAEVEAEARELDRVYAENLAMIRRAGDLTQVEVAEKLGVGQAVVSRLERRHDMLLSTLADYLHATGAQQPRIVVVLNGMEVELDLDQFRAPRPA</sequence>
<reference evidence="2 3" key="1">
    <citation type="journal article" date="2015" name="Stand. Genomic Sci.">
        <title>Genomic Encyclopedia of Bacterial and Archaeal Type Strains, Phase III: the genomes of soil and plant-associated and newly described type strains.</title>
        <authorList>
            <person name="Whitman W.B."/>
            <person name="Woyke T."/>
            <person name="Klenk H.P."/>
            <person name="Zhou Y."/>
            <person name="Lilburn T.G."/>
            <person name="Beck B.J."/>
            <person name="De Vos P."/>
            <person name="Vandamme P."/>
            <person name="Eisen J.A."/>
            <person name="Garrity G."/>
            <person name="Hugenholtz P."/>
            <person name="Kyrpides N.C."/>
        </authorList>
    </citation>
    <scope>NUCLEOTIDE SEQUENCE [LARGE SCALE GENOMIC DNA]</scope>
    <source>
        <strain evidence="2 3">VKM Ac-2541</strain>
    </source>
</reference>
<accession>A0A4V2S3X7</accession>
<dbReference type="RefSeq" id="WP_241996209.1">
    <property type="nucleotide sequence ID" value="NZ_SLWR01000007.1"/>
</dbReference>